<keyword evidence="8" id="KW-1185">Reference proteome</keyword>
<dbReference type="Gene3D" id="3.40.50.150">
    <property type="entry name" value="Vaccinia Virus protein VP39"/>
    <property type="match status" value="1"/>
</dbReference>
<dbReference type="Pfam" id="PF22458">
    <property type="entry name" value="RsmF-B_ferredox"/>
    <property type="match status" value="1"/>
</dbReference>
<dbReference type="GO" id="GO:0032259">
    <property type="term" value="P:methylation"/>
    <property type="evidence" value="ECO:0007669"/>
    <property type="project" value="UniProtKB-KW"/>
</dbReference>
<keyword evidence="4 5" id="KW-0694">RNA-binding</keyword>
<feature type="binding site" evidence="5">
    <location>
        <position position="282"/>
    </location>
    <ligand>
        <name>S-adenosyl-L-methionine</name>
        <dbReference type="ChEBI" id="CHEBI:59789"/>
    </ligand>
</feature>
<dbReference type="InterPro" id="IPR049560">
    <property type="entry name" value="MeTrfase_RsmB-F_NOP2_cat"/>
</dbReference>
<dbReference type="Gene3D" id="3.30.70.1170">
    <property type="entry name" value="Sun protein, domain 3"/>
    <property type="match status" value="1"/>
</dbReference>
<evidence type="ECO:0000256" key="5">
    <source>
        <dbReference type="PROSITE-ProRule" id="PRU01023"/>
    </source>
</evidence>
<dbReference type="InterPro" id="IPR054728">
    <property type="entry name" value="RsmB-like_ferredoxin"/>
</dbReference>
<dbReference type="PANTHER" id="PTHR22807">
    <property type="entry name" value="NOP2 YEAST -RELATED NOL1/NOP2/FMU SUN DOMAIN-CONTAINING"/>
    <property type="match status" value="1"/>
</dbReference>
<dbReference type="EMBL" id="JAAATX020000007">
    <property type="protein sequence ID" value="MBU9698365.1"/>
    <property type="molecule type" value="Genomic_DNA"/>
</dbReference>
<dbReference type="SUPFAM" id="SSF53335">
    <property type="entry name" value="S-adenosyl-L-methionine-dependent methyltransferases"/>
    <property type="match status" value="1"/>
</dbReference>
<dbReference type="PANTHER" id="PTHR22807:SF53">
    <property type="entry name" value="RIBOSOMAL RNA SMALL SUBUNIT METHYLTRANSFERASE B-RELATED"/>
    <property type="match status" value="1"/>
</dbReference>
<name>A0ABS6J494_9RHOB</name>
<keyword evidence="1 5" id="KW-0489">Methyltransferase</keyword>
<feature type="domain" description="SAM-dependent MTase RsmB/NOP-type" evidence="6">
    <location>
        <begin position="131"/>
        <end position="383"/>
    </location>
</feature>
<reference evidence="7 8" key="1">
    <citation type="submission" date="2021-06" db="EMBL/GenBank/DDBJ databases">
        <title>Rhodobacteraceae bacterium strain HSP-20.</title>
        <authorList>
            <person name="Chen W.-M."/>
        </authorList>
    </citation>
    <scope>NUCLEOTIDE SEQUENCE [LARGE SCALE GENOMIC DNA]</scope>
    <source>
        <strain evidence="7 8">HSP-20</strain>
    </source>
</reference>
<proteinExistence type="inferred from homology"/>
<evidence type="ECO:0000256" key="1">
    <source>
        <dbReference type="ARBA" id="ARBA00022603"/>
    </source>
</evidence>
<evidence type="ECO:0000259" key="6">
    <source>
        <dbReference type="PROSITE" id="PS51686"/>
    </source>
</evidence>
<dbReference type="PRINTS" id="PR02008">
    <property type="entry name" value="RCMTFAMILY"/>
</dbReference>
<dbReference type="InterPro" id="IPR001678">
    <property type="entry name" value="MeTrfase_RsmB-F_NOP2_dom"/>
</dbReference>
<dbReference type="InterPro" id="IPR029063">
    <property type="entry name" value="SAM-dependent_MTases_sf"/>
</dbReference>
<keyword evidence="3 5" id="KW-0949">S-adenosyl-L-methionine</keyword>
<comment type="caution">
    <text evidence="7">The sequence shown here is derived from an EMBL/GenBank/DDBJ whole genome shotgun (WGS) entry which is preliminary data.</text>
</comment>
<feature type="active site" description="Nucleophile" evidence="5">
    <location>
        <position position="335"/>
    </location>
</feature>
<dbReference type="RefSeq" id="WP_161762493.1">
    <property type="nucleotide sequence ID" value="NZ_JAAATX020000007.1"/>
</dbReference>
<comment type="similarity">
    <text evidence="5">Belongs to the class I-like SAM-binding methyltransferase superfamily. RsmB/NOP family.</text>
</comment>
<evidence type="ECO:0000256" key="3">
    <source>
        <dbReference type="ARBA" id="ARBA00022691"/>
    </source>
</evidence>
<accession>A0ABS6J494</accession>
<keyword evidence="2 5" id="KW-0808">Transferase</keyword>
<evidence type="ECO:0000313" key="8">
    <source>
        <dbReference type="Proteomes" id="UP000731907"/>
    </source>
</evidence>
<evidence type="ECO:0000256" key="2">
    <source>
        <dbReference type="ARBA" id="ARBA00022679"/>
    </source>
</evidence>
<organism evidence="7 8">
    <name type="scientific">Paragemmobacter amnigenus</name>
    <dbReference type="NCBI Taxonomy" id="2852097"/>
    <lineage>
        <taxon>Bacteria</taxon>
        <taxon>Pseudomonadati</taxon>
        <taxon>Pseudomonadota</taxon>
        <taxon>Alphaproteobacteria</taxon>
        <taxon>Rhodobacterales</taxon>
        <taxon>Paracoccaceae</taxon>
        <taxon>Paragemmobacter</taxon>
    </lineage>
</organism>
<comment type="caution">
    <text evidence="5">Lacks conserved residue(s) required for the propagation of feature annotation.</text>
</comment>
<dbReference type="Proteomes" id="UP000731907">
    <property type="component" value="Unassembled WGS sequence"/>
</dbReference>
<dbReference type="GO" id="GO:0008168">
    <property type="term" value="F:methyltransferase activity"/>
    <property type="evidence" value="ECO:0007669"/>
    <property type="project" value="UniProtKB-KW"/>
</dbReference>
<dbReference type="PROSITE" id="PS51686">
    <property type="entry name" value="SAM_MT_RSMB_NOP"/>
    <property type="match status" value="1"/>
</dbReference>
<evidence type="ECO:0000313" key="7">
    <source>
        <dbReference type="EMBL" id="MBU9698365.1"/>
    </source>
</evidence>
<protein>
    <submittedName>
        <fullName evidence="7">RsmB/NOP family class I SAM-dependent RNA methyltransferase</fullName>
    </submittedName>
</protein>
<dbReference type="Pfam" id="PF01189">
    <property type="entry name" value="Methyltr_RsmB-F"/>
    <property type="match status" value="1"/>
</dbReference>
<evidence type="ECO:0000256" key="4">
    <source>
        <dbReference type="ARBA" id="ARBA00022884"/>
    </source>
</evidence>
<feature type="binding site" evidence="5">
    <location>
        <position position="244"/>
    </location>
    <ligand>
        <name>S-adenosyl-L-methionine</name>
        <dbReference type="ChEBI" id="CHEBI:59789"/>
    </ligand>
</feature>
<sequence>MTPGARAAAAIDVLEAVLAGRPAEVALTNWGRANRYAGSGDRAAVRDIVFDVLRCRRSLAVRGGGEGARALVLGWARERGQEALFDGQGHAPAPPRATEARAEPAGLAALDCPDWLEGPLRAGLGDGFAAVMAAMRQRAPVFLRVNPLRATQGAAIAALAADGVEAVAHPLAASALEVRAGARRVQQGRAYAEGMVELQDAASQAVVEMLPLRDGMAVLDLCAGGGGKTLAMAGRARLRLSAHDADPRRMADLPARAERAGVQVRLVERPEGAGPWDLVLTDVPCSGSGSWRRDPEGKWALTPAKLEALLEVQAGIMDRAAALLPADGVLGYATCSMIEAENQGQVRAFLDRHAGWELLAQRAFTPLEGGDGFFGAVLRRKMG</sequence>
<gene>
    <name evidence="7" type="ORF">GU927_010965</name>
</gene>
<dbReference type="InterPro" id="IPR023267">
    <property type="entry name" value="RCMT"/>
</dbReference>